<comment type="caution">
    <text evidence="1">The sequence shown here is derived from an EMBL/GenBank/DDBJ whole genome shotgun (WGS) entry which is preliminary data.</text>
</comment>
<gene>
    <name evidence="1" type="ORF">LEP1GSC172_1623</name>
</gene>
<organism evidence="1 2">
    <name type="scientific">Leptospira noguchii</name>
    <dbReference type="NCBI Taxonomy" id="28182"/>
    <lineage>
        <taxon>Bacteria</taxon>
        <taxon>Pseudomonadati</taxon>
        <taxon>Spirochaetota</taxon>
        <taxon>Spirochaetia</taxon>
        <taxon>Leptospirales</taxon>
        <taxon>Leptospiraceae</taxon>
        <taxon>Leptospira</taxon>
    </lineage>
</organism>
<protein>
    <submittedName>
        <fullName evidence="1">Uncharacterized protein</fullName>
    </submittedName>
</protein>
<dbReference type="Proteomes" id="UP000012112">
    <property type="component" value="Unassembled WGS sequence"/>
</dbReference>
<sequence>MVRNNQMRSKDLKQTDEEIDKAILEGIHAVNESELNHSEVYDPYVVLNGLESASKLMTEFNQHGLSPEDLLKRIRRTTG</sequence>
<dbReference type="RefSeq" id="WP_002176953.1">
    <property type="nucleotide sequence ID" value="NZ_AKWD02000014.1"/>
</dbReference>
<proteinExistence type="predicted"/>
<dbReference type="EMBL" id="AKWD02000014">
    <property type="protein sequence ID" value="EMO55120.1"/>
    <property type="molecule type" value="Genomic_DNA"/>
</dbReference>
<evidence type="ECO:0000313" key="1">
    <source>
        <dbReference type="EMBL" id="EMO55120.1"/>
    </source>
</evidence>
<accession>M6VE37</accession>
<reference evidence="1 2" key="1">
    <citation type="submission" date="2013-01" db="EMBL/GenBank/DDBJ databases">
        <authorList>
            <person name="Harkins D.M."/>
            <person name="Durkin A.S."/>
            <person name="Brinkac L.M."/>
            <person name="Haft D.H."/>
            <person name="Selengut J.D."/>
            <person name="Sanka R."/>
            <person name="DePew J."/>
            <person name="Purushe J."/>
            <person name="Matthias M.A."/>
            <person name="Vinetz J.M."/>
            <person name="Sutton G.G."/>
            <person name="Nierman W.C."/>
            <person name="Fouts D.E."/>
        </authorList>
    </citation>
    <scope>NUCLEOTIDE SEQUENCE [LARGE SCALE GENOMIC DNA]</scope>
    <source>
        <strain evidence="1 2">HAI1536</strain>
    </source>
</reference>
<dbReference type="AlphaFoldDB" id="M6VE37"/>
<name>M6VE37_9LEPT</name>
<evidence type="ECO:0000313" key="2">
    <source>
        <dbReference type="Proteomes" id="UP000012112"/>
    </source>
</evidence>